<proteinExistence type="predicted"/>
<comment type="caution">
    <text evidence="1">The sequence shown here is derived from an EMBL/GenBank/DDBJ whole genome shotgun (WGS) entry which is preliminary data.</text>
</comment>
<reference evidence="1 2" key="1">
    <citation type="submission" date="2014-12" db="EMBL/GenBank/DDBJ databases">
        <title>Draft genome sequence of Paenibacillus kamchatkensis strain B-2647.</title>
        <authorList>
            <person name="Karlyshev A.V."/>
            <person name="Kudryashova E.B."/>
        </authorList>
    </citation>
    <scope>NUCLEOTIDE SEQUENCE [LARGE SCALE GENOMIC DNA]</scope>
    <source>
        <strain evidence="1 2">VKM B-2647</strain>
    </source>
</reference>
<dbReference type="EMBL" id="JXAK01000039">
    <property type="protein sequence ID" value="KIL39359.1"/>
    <property type="molecule type" value="Genomic_DNA"/>
</dbReference>
<organism evidence="1 2">
    <name type="scientific">Gordoniibacillus kamchatkensis</name>
    <dbReference type="NCBI Taxonomy" id="1590651"/>
    <lineage>
        <taxon>Bacteria</taxon>
        <taxon>Bacillati</taxon>
        <taxon>Bacillota</taxon>
        <taxon>Bacilli</taxon>
        <taxon>Bacillales</taxon>
        <taxon>Paenibacillaceae</taxon>
        <taxon>Gordoniibacillus</taxon>
    </lineage>
</organism>
<accession>A0ABR5AE78</accession>
<dbReference type="Proteomes" id="UP000031967">
    <property type="component" value="Unassembled WGS sequence"/>
</dbReference>
<name>A0ABR5AE78_9BACL</name>
<evidence type="ECO:0000313" key="1">
    <source>
        <dbReference type="EMBL" id="KIL39359.1"/>
    </source>
</evidence>
<sequence>MNPLRAIRLWTPFSWIIHMPGMTGMEAARKLPHEGTPADTSLIIESIWPGYDVKKAKFVYLPVLLAEKFAGA</sequence>
<evidence type="ECO:0000313" key="2">
    <source>
        <dbReference type="Proteomes" id="UP000031967"/>
    </source>
</evidence>
<gene>
    <name evidence="1" type="ORF">SD70_20790</name>
</gene>
<keyword evidence="2" id="KW-1185">Reference proteome</keyword>
<protein>
    <submittedName>
        <fullName evidence="1">Uncharacterized protein</fullName>
    </submittedName>
</protein>